<evidence type="ECO:0000259" key="2">
    <source>
        <dbReference type="SMART" id="SM00829"/>
    </source>
</evidence>
<protein>
    <submittedName>
        <fullName evidence="3">NADP-dependent oxidoreductase</fullName>
    </submittedName>
</protein>
<dbReference type="Pfam" id="PF08240">
    <property type="entry name" value="ADH_N"/>
    <property type="match status" value="1"/>
</dbReference>
<feature type="domain" description="Enoyl reductase (ER)" evidence="2">
    <location>
        <begin position="10"/>
        <end position="308"/>
    </location>
</feature>
<dbReference type="CDD" id="cd05289">
    <property type="entry name" value="MDR_like_2"/>
    <property type="match status" value="1"/>
</dbReference>
<dbReference type="InterPro" id="IPR002364">
    <property type="entry name" value="Quin_OxRdtase/zeta-crystal_CS"/>
</dbReference>
<dbReference type="Proteomes" id="UP000666915">
    <property type="component" value="Unassembled WGS sequence"/>
</dbReference>
<dbReference type="Pfam" id="PF13602">
    <property type="entry name" value="ADH_zinc_N_2"/>
    <property type="match status" value="1"/>
</dbReference>
<evidence type="ECO:0000256" key="1">
    <source>
        <dbReference type="ARBA" id="ARBA00023002"/>
    </source>
</evidence>
<dbReference type="InterPro" id="IPR050700">
    <property type="entry name" value="YIM1/Zinc_Alcohol_DH_Fams"/>
</dbReference>
<name>A0ABS3QTB1_9ACTN</name>
<organism evidence="3 4">
    <name type="scientific">Actinomadura nitritigenes</name>
    <dbReference type="NCBI Taxonomy" id="134602"/>
    <lineage>
        <taxon>Bacteria</taxon>
        <taxon>Bacillati</taxon>
        <taxon>Actinomycetota</taxon>
        <taxon>Actinomycetes</taxon>
        <taxon>Streptosporangiales</taxon>
        <taxon>Thermomonosporaceae</taxon>
        <taxon>Actinomadura</taxon>
    </lineage>
</organism>
<keyword evidence="1" id="KW-0560">Oxidoreductase</keyword>
<reference evidence="3 4" key="1">
    <citation type="submission" date="2021-03" db="EMBL/GenBank/DDBJ databases">
        <authorList>
            <person name="Kanchanasin P."/>
            <person name="Saeng-In P."/>
            <person name="Phongsopitanun W."/>
            <person name="Yuki M."/>
            <person name="Kudo T."/>
            <person name="Ohkuma M."/>
            <person name="Tanasupawat S."/>
        </authorList>
    </citation>
    <scope>NUCLEOTIDE SEQUENCE [LARGE SCALE GENOMIC DNA]</scope>
    <source>
        <strain evidence="3 4">L46</strain>
    </source>
</reference>
<keyword evidence="4" id="KW-1185">Reference proteome</keyword>
<dbReference type="PANTHER" id="PTHR11695:SF294">
    <property type="entry name" value="RETICULON-4-INTERACTING PROTEIN 1, MITOCHONDRIAL"/>
    <property type="match status" value="1"/>
</dbReference>
<proteinExistence type="predicted"/>
<dbReference type="EMBL" id="JAGEOK010000004">
    <property type="protein sequence ID" value="MBO2437223.1"/>
    <property type="molecule type" value="Genomic_DNA"/>
</dbReference>
<dbReference type="InterPro" id="IPR020843">
    <property type="entry name" value="ER"/>
</dbReference>
<sequence>MRAVTQRAFGGPEVLEVVEAERPLPLPSEVLVRVRATAVNPVDASIRAGSFPLLGEPPFVLGWDVSGVVEEVVPGVTRFQPGDEVYGMPLFPRAAGGYAEYVAAPSRQIARKPAALGHAEAAALPLVGLTAWQGLVDAAGVREGDRVLVHGAGGGLGHVAVQIAKARGAHVVATASAGKHAFVRSLGADEVIDYRTDDFTEATGDLDIVYDAVGGGYGERSLRVLRPGGLLVTAVDREDAALAAAAAAAGRRFAGISVEPDHTALEALTALVDDGLLRPHVAHVLPLADAAKAHELVESGRTQGKIVLTP</sequence>
<evidence type="ECO:0000313" key="3">
    <source>
        <dbReference type="EMBL" id="MBO2437223.1"/>
    </source>
</evidence>
<dbReference type="InterPro" id="IPR013154">
    <property type="entry name" value="ADH-like_N"/>
</dbReference>
<dbReference type="SMART" id="SM00829">
    <property type="entry name" value="PKS_ER"/>
    <property type="match status" value="1"/>
</dbReference>
<gene>
    <name evidence="3" type="ORF">J4557_06790</name>
</gene>
<dbReference type="Gene3D" id="3.40.50.720">
    <property type="entry name" value="NAD(P)-binding Rossmann-like Domain"/>
    <property type="match status" value="1"/>
</dbReference>
<dbReference type="InterPro" id="IPR036291">
    <property type="entry name" value="NAD(P)-bd_dom_sf"/>
</dbReference>
<dbReference type="Gene3D" id="3.90.180.10">
    <property type="entry name" value="Medium-chain alcohol dehydrogenases, catalytic domain"/>
    <property type="match status" value="1"/>
</dbReference>
<dbReference type="PROSITE" id="PS01162">
    <property type="entry name" value="QOR_ZETA_CRYSTAL"/>
    <property type="match status" value="1"/>
</dbReference>
<dbReference type="PANTHER" id="PTHR11695">
    <property type="entry name" value="ALCOHOL DEHYDROGENASE RELATED"/>
    <property type="match status" value="1"/>
</dbReference>
<comment type="caution">
    <text evidence="3">The sequence shown here is derived from an EMBL/GenBank/DDBJ whole genome shotgun (WGS) entry which is preliminary data.</text>
</comment>
<dbReference type="SUPFAM" id="SSF50129">
    <property type="entry name" value="GroES-like"/>
    <property type="match status" value="1"/>
</dbReference>
<accession>A0ABS3QTB1</accession>
<evidence type="ECO:0000313" key="4">
    <source>
        <dbReference type="Proteomes" id="UP000666915"/>
    </source>
</evidence>
<dbReference type="SUPFAM" id="SSF51735">
    <property type="entry name" value="NAD(P)-binding Rossmann-fold domains"/>
    <property type="match status" value="1"/>
</dbReference>
<dbReference type="InterPro" id="IPR011032">
    <property type="entry name" value="GroES-like_sf"/>
</dbReference>
<dbReference type="RefSeq" id="WP_208265575.1">
    <property type="nucleotide sequence ID" value="NZ_BAAAGM010000116.1"/>
</dbReference>